<evidence type="ECO:0000313" key="2">
    <source>
        <dbReference type="EMBL" id="CAB5194444.1"/>
    </source>
</evidence>
<dbReference type="InterPro" id="IPR053827">
    <property type="entry name" value="Gp10_C"/>
</dbReference>
<protein>
    <recommendedName>
        <fullName evidence="1">Baseplate structural protein Gp10 C-terminal domain-containing protein</fullName>
    </recommendedName>
</protein>
<feature type="domain" description="Baseplate structural protein Gp10 C-terminal" evidence="1">
    <location>
        <begin position="80"/>
        <end position="215"/>
    </location>
</feature>
<accession>A0A6J7WEL6</accession>
<reference evidence="2" key="1">
    <citation type="submission" date="2020-05" db="EMBL/GenBank/DDBJ databases">
        <authorList>
            <person name="Chiriac C."/>
            <person name="Salcher M."/>
            <person name="Ghai R."/>
            <person name="Kavagutti S V."/>
        </authorList>
    </citation>
    <scope>NUCLEOTIDE SEQUENCE</scope>
</reference>
<proteinExistence type="predicted"/>
<sequence>MTDYTKSTNFTSKDSLSTGNALKIVKGAEFDTEFNAIATAVATKADLNSPTFIGTPAAPTASVGTNTTQLATAALVFAAMQALYPVGSVYSNVSVSTNPATLFGFGTWSAITGRMVIGLDSGNTAIDTVGETGGSADAIVVSHTHTVTDPGHTHGIIGASGERDPATANTYVRTTSGSATASESATTGVSINSTGSSATNANLPPYVVAYVWKRTA</sequence>
<dbReference type="Pfam" id="PF21939">
    <property type="entry name" value="Gp10_C"/>
    <property type="match status" value="1"/>
</dbReference>
<dbReference type="EMBL" id="LR798224">
    <property type="protein sequence ID" value="CAB5194444.1"/>
    <property type="molecule type" value="Genomic_DNA"/>
</dbReference>
<gene>
    <name evidence="2" type="ORF">UFOVP176_8</name>
</gene>
<evidence type="ECO:0000259" key="1">
    <source>
        <dbReference type="Pfam" id="PF21939"/>
    </source>
</evidence>
<organism evidence="2">
    <name type="scientific">uncultured Caudovirales phage</name>
    <dbReference type="NCBI Taxonomy" id="2100421"/>
    <lineage>
        <taxon>Viruses</taxon>
        <taxon>Duplodnaviria</taxon>
        <taxon>Heunggongvirae</taxon>
        <taxon>Uroviricota</taxon>
        <taxon>Caudoviricetes</taxon>
        <taxon>Peduoviridae</taxon>
        <taxon>Maltschvirus</taxon>
        <taxon>Maltschvirus maltsch</taxon>
    </lineage>
</organism>
<name>A0A6J7WEL6_9CAUD</name>